<name>A0A3N4GX17_9ACTN</name>
<evidence type="ECO:0000313" key="3">
    <source>
        <dbReference type="Proteomes" id="UP000267536"/>
    </source>
</evidence>
<dbReference type="Gene3D" id="3.40.50.1820">
    <property type="entry name" value="alpha/beta hydrolase"/>
    <property type="match status" value="1"/>
</dbReference>
<evidence type="ECO:0000256" key="1">
    <source>
        <dbReference type="SAM" id="MobiDB-lite"/>
    </source>
</evidence>
<dbReference type="AlphaFoldDB" id="A0A3N4GX17"/>
<dbReference type="RefSeq" id="WP_123926286.1">
    <property type="nucleotide sequence ID" value="NZ_JBPSDP010000003.1"/>
</dbReference>
<organism evidence="2 3">
    <name type="scientific">Gordonia oryzae</name>
    <dbReference type="NCBI Taxonomy" id="2487349"/>
    <lineage>
        <taxon>Bacteria</taxon>
        <taxon>Bacillati</taxon>
        <taxon>Actinomycetota</taxon>
        <taxon>Actinomycetes</taxon>
        <taxon>Mycobacteriales</taxon>
        <taxon>Gordoniaceae</taxon>
        <taxon>Gordonia</taxon>
    </lineage>
</organism>
<gene>
    <name evidence="2" type="ORF">EF294_05205</name>
</gene>
<reference evidence="2 3" key="1">
    <citation type="submission" date="2018-11" db="EMBL/GenBank/DDBJ databases">
        <title>Draft genome sequence of Gordonia sp. RS15-1S isolated from rice stems.</title>
        <authorList>
            <person name="Muangham S."/>
        </authorList>
    </citation>
    <scope>NUCLEOTIDE SEQUENCE [LARGE SCALE GENOMIC DNA]</scope>
    <source>
        <strain evidence="2 3">RS15-1S</strain>
    </source>
</reference>
<proteinExistence type="predicted"/>
<dbReference type="GO" id="GO:0016787">
    <property type="term" value="F:hydrolase activity"/>
    <property type="evidence" value="ECO:0007669"/>
    <property type="project" value="UniProtKB-KW"/>
</dbReference>
<keyword evidence="2" id="KW-0378">Hydrolase</keyword>
<feature type="region of interest" description="Disordered" evidence="1">
    <location>
        <begin position="1"/>
        <end position="22"/>
    </location>
</feature>
<protein>
    <submittedName>
        <fullName evidence="2">Alpha/beta hydrolase</fullName>
    </submittedName>
</protein>
<keyword evidence="3" id="KW-1185">Reference proteome</keyword>
<dbReference type="InterPro" id="IPR029058">
    <property type="entry name" value="AB_hydrolase_fold"/>
</dbReference>
<dbReference type="OrthoDB" id="4772420at2"/>
<comment type="caution">
    <text evidence="2">The sequence shown here is derived from an EMBL/GenBank/DDBJ whole genome shotgun (WGS) entry which is preliminary data.</text>
</comment>
<sequence length="313" mass="32632">MSGKKRSSKPSKPPAKQFTALTRRGPHRVLAGNLGIVGIEGRVFTPAEGTRLPAIAFGHTWLSGGNRYRDLAYHLASWGFVVALPQGQRGLMPSDVGLAAEMRSALGVVCNAPLGDGGITVDPAKVGFAGHGFGAAAAVLAASDELLLGQGPVPTSGVVAIFPAPTTAVLPAAAPRVTAPGLILAAGTELDTFDANARPLARAYGGDVVLRTLPAATSRGLLERRTWKTILGANGADKTTHRQVRALMTGFLLHTVAGDTDYAGFGDPQAVIGKSVVIDHTDEPEHELDHISRLLGAKPREQRGRIARRIPVP</sequence>
<dbReference type="EMBL" id="RKMH01000003">
    <property type="protein sequence ID" value="RPA65246.1"/>
    <property type="molecule type" value="Genomic_DNA"/>
</dbReference>
<dbReference type="Proteomes" id="UP000267536">
    <property type="component" value="Unassembled WGS sequence"/>
</dbReference>
<evidence type="ECO:0000313" key="2">
    <source>
        <dbReference type="EMBL" id="RPA65246.1"/>
    </source>
</evidence>
<dbReference type="SUPFAM" id="SSF53474">
    <property type="entry name" value="alpha/beta-Hydrolases"/>
    <property type="match status" value="1"/>
</dbReference>
<dbReference type="PANTHER" id="PTHR33428:SF14">
    <property type="entry name" value="CARBOXYLESTERASE TYPE B DOMAIN-CONTAINING PROTEIN"/>
    <property type="match status" value="1"/>
</dbReference>
<dbReference type="PANTHER" id="PTHR33428">
    <property type="entry name" value="CHLOROPHYLLASE-2, CHLOROPLASTIC"/>
    <property type="match status" value="1"/>
</dbReference>
<accession>A0A3N4GX17</accession>